<evidence type="ECO:0000313" key="1">
    <source>
        <dbReference type="EMBL" id="CAF1666038.1"/>
    </source>
</evidence>
<name>A0A816FTW3_9BILA</name>
<comment type="caution">
    <text evidence="1">The sequence shown here is derived from an EMBL/GenBank/DDBJ whole genome shotgun (WGS) entry which is preliminary data.</text>
</comment>
<accession>A0A816FTW3</accession>
<sequence length="67" mass="8167">MKDIYIFLFCYCRNIQLFIEKKIQEIPDDTLKISRRLTSRVEDLIERRKKNRGLTPTQISYKKRSQS</sequence>
<organism evidence="1 2">
    <name type="scientific">Rotaria sordida</name>
    <dbReference type="NCBI Taxonomy" id="392033"/>
    <lineage>
        <taxon>Eukaryota</taxon>
        <taxon>Metazoa</taxon>
        <taxon>Spiralia</taxon>
        <taxon>Gnathifera</taxon>
        <taxon>Rotifera</taxon>
        <taxon>Eurotatoria</taxon>
        <taxon>Bdelloidea</taxon>
        <taxon>Philodinida</taxon>
        <taxon>Philodinidae</taxon>
        <taxon>Rotaria</taxon>
    </lineage>
</organism>
<dbReference type="AlphaFoldDB" id="A0A816FTW3"/>
<proteinExistence type="predicted"/>
<keyword evidence="2" id="KW-1185">Reference proteome</keyword>
<protein>
    <submittedName>
        <fullName evidence="1">Uncharacterized protein</fullName>
    </submittedName>
</protein>
<dbReference type="Proteomes" id="UP000663870">
    <property type="component" value="Unassembled WGS sequence"/>
</dbReference>
<reference evidence="1" key="1">
    <citation type="submission" date="2021-02" db="EMBL/GenBank/DDBJ databases">
        <authorList>
            <person name="Nowell W R."/>
        </authorList>
    </citation>
    <scope>NUCLEOTIDE SEQUENCE</scope>
</reference>
<gene>
    <name evidence="1" type="ORF">JXQ802_LOCUS56819</name>
</gene>
<evidence type="ECO:0000313" key="2">
    <source>
        <dbReference type="Proteomes" id="UP000663870"/>
    </source>
</evidence>
<dbReference type="EMBL" id="CAJNOL010013986">
    <property type="protein sequence ID" value="CAF1666038.1"/>
    <property type="molecule type" value="Genomic_DNA"/>
</dbReference>